<sequence>MGGSVNIEAKYWGSSNFQETFLSFSNLINTIYVLTRNERIPIGIYSNNHNDYNNYKGYNPIFKPGGYKELIKVNDIGPDDLCCVYNWRYAWVDQDNKLSQNASLFKDLYTCDPRTLQVGTNNICDDSMYKVCINNFNEYRFLESKCGVWLDGLMKRFTTASDIINNINNILSTSCSENIKNDLCSYWLSAIRNSGNPNYFSIADNVLYAQQDKTDLKCAFPPNYILETQRRLNVPKECWYRECAFSPNYLLLTDNITLKNNCSLSECNINIGNLDIVAETEITITCNNNSTEIITSREKFDIILKESEDYRFLLTNNILILIILFIFLIFLIIRND</sequence>
<accession>A0A916KP14</accession>
<keyword evidence="3" id="KW-1185">Reference proteome</keyword>
<proteinExistence type="predicted"/>
<evidence type="ECO:0000313" key="2">
    <source>
        <dbReference type="EMBL" id="CCU55357.1"/>
    </source>
</evidence>
<protein>
    <submittedName>
        <fullName evidence="2">Entry-fusion complex component, myristylprotein</fullName>
    </submittedName>
</protein>
<dbReference type="Pfam" id="PF03003">
    <property type="entry name" value="Pox_G9-A16"/>
    <property type="match status" value="1"/>
</dbReference>
<keyword evidence="1" id="KW-0472">Membrane</keyword>
<keyword evidence="1" id="KW-1133">Transmembrane helix</keyword>
<gene>
    <name evidence="2" type="ORF">AHEV_036</name>
</gene>
<evidence type="ECO:0000256" key="1">
    <source>
        <dbReference type="SAM" id="Phobius"/>
    </source>
</evidence>
<dbReference type="EMBL" id="HF679131">
    <property type="protein sequence ID" value="CCU55357.1"/>
    <property type="molecule type" value="Genomic_DNA"/>
</dbReference>
<organism evidence="2 3">
    <name type="scientific">Adoxophyes honmai entomopoxvirus 'L'</name>
    <dbReference type="NCBI Taxonomy" id="1293540"/>
    <lineage>
        <taxon>Viruses</taxon>
        <taxon>Varidnaviria</taxon>
        <taxon>Bamfordvirae</taxon>
        <taxon>Nucleocytoviricota</taxon>
        <taxon>Pokkesviricetes</taxon>
        <taxon>Chitovirales</taxon>
        <taxon>Poxviridae</taxon>
        <taxon>Entomopoxvirinae</taxon>
        <taxon>Betaentomopoxvirus</taxon>
        <taxon>Betaentomopoxvirus ahonmai</taxon>
    </lineage>
</organism>
<feature type="transmembrane region" description="Helical" evidence="1">
    <location>
        <begin position="312"/>
        <end position="333"/>
    </location>
</feature>
<evidence type="ECO:0000313" key="3">
    <source>
        <dbReference type="Proteomes" id="UP000792575"/>
    </source>
</evidence>
<dbReference type="RefSeq" id="YP_008003859.1">
    <property type="nucleotide sequence ID" value="NC_021247.1"/>
</dbReference>
<dbReference type="Proteomes" id="UP000792575">
    <property type="component" value="Genome"/>
</dbReference>
<dbReference type="InterPro" id="IPR004251">
    <property type="entry name" value="Pox_virus_G9/A16"/>
</dbReference>
<name>A0A916KP14_9POXV</name>
<dbReference type="KEGG" id="vg:15613965"/>
<keyword evidence="1" id="KW-0812">Transmembrane</keyword>
<reference evidence="2" key="1">
    <citation type="journal article" date="2013" name="J. Virol.">
        <title>New Insights into the Evolution of Entomopoxvirinae from the Complete Genome Sequences of Four Entomopoxviruses Infecting Adoxophyes honmai, Choristoneura biennis, Choristoneura rosaceana, and Mythimna separata.</title>
        <authorList>
            <person name="Theze J."/>
            <person name="Takatsuka J."/>
            <person name="Li Z."/>
            <person name="Gallais J."/>
            <person name="Doucet D."/>
            <person name="Arif B."/>
            <person name="Nakai M."/>
            <person name="Herniou E.A."/>
        </authorList>
    </citation>
    <scope>NUCLEOTIDE SEQUENCE</scope>
    <source>
        <strain evidence="2">Tokyo</strain>
    </source>
</reference>
<dbReference type="GeneID" id="15613965"/>
<dbReference type="OrthoDB" id="9778at10239"/>